<evidence type="ECO:0000313" key="1">
    <source>
        <dbReference type="EMBL" id="KRX28264.1"/>
    </source>
</evidence>
<name>A0A0V0SNK8_9BILA</name>
<evidence type="ECO:0000313" key="2">
    <source>
        <dbReference type="Proteomes" id="UP000054630"/>
    </source>
</evidence>
<organism evidence="1 2">
    <name type="scientific">Trichinella nelsoni</name>
    <dbReference type="NCBI Taxonomy" id="6336"/>
    <lineage>
        <taxon>Eukaryota</taxon>
        <taxon>Metazoa</taxon>
        <taxon>Ecdysozoa</taxon>
        <taxon>Nematoda</taxon>
        <taxon>Enoplea</taxon>
        <taxon>Dorylaimia</taxon>
        <taxon>Trichinellida</taxon>
        <taxon>Trichinellidae</taxon>
        <taxon>Trichinella</taxon>
    </lineage>
</organism>
<keyword evidence="2" id="KW-1185">Reference proteome</keyword>
<dbReference type="AlphaFoldDB" id="A0A0V0SNK8"/>
<sequence length="98" mass="11933">MFTFYVICIRLQLAELTVPFDQARRSIHFRLLILRIDANSMIDPVILCHCQMIIVRKQYDYDLYEMKYCVFHLQFTKKEAKTPKRELFISYVKHLEKI</sequence>
<dbReference type="Proteomes" id="UP000054630">
    <property type="component" value="Unassembled WGS sequence"/>
</dbReference>
<gene>
    <name evidence="1" type="ORF">T07_1872</name>
</gene>
<reference evidence="1 2" key="1">
    <citation type="submission" date="2015-01" db="EMBL/GenBank/DDBJ databases">
        <title>Evolution of Trichinella species and genotypes.</title>
        <authorList>
            <person name="Korhonen P.K."/>
            <person name="Edoardo P."/>
            <person name="Giuseppe L.R."/>
            <person name="Gasser R.B."/>
        </authorList>
    </citation>
    <scope>NUCLEOTIDE SEQUENCE [LARGE SCALE GENOMIC DNA]</scope>
    <source>
        <strain evidence="1">ISS37</strain>
    </source>
</reference>
<comment type="caution">
    <text evidence="1">The sequence shown here is derived from an EMBL/GenBank/DDBJ whole genome shotgun (WGS) entry which is preliminary data.</text>
</comment>
<dbReference type="EMBL" id="JYDL01000001">
    <property type="protein sequence ID" value="KRX28264.1"/>
    <property type="molecule type" value="Genomic_DNA"/>
</dbReference>
<proteinExistence type="predicted"/>
<protein>
    <submittedName>
        <fullName evidence="1">Uncharacterized protein</fullName>
    </submittedName>
</protein>
<accession>A0A0V0SNK8</accession>